<dbReference type="Gene3D" id="3.40.630.30">
    <property type="match status" value="1"/>
</dbReference>
<dbReference type="SUPFAM" id="SSF55729">
    <property type="entry name" value="Acyl-CoA N-acyltransferases (Nat)"/>
    <property type="match status" value="1"/>
</dbReference>
<reference evidence="4 5" key="1">
    <citation type="submission" date="2017-10" db="EMBL/GenBank/DDBJ databases">
        <title>Genome sequence of Caulobacter mirabilis FWC38.</title>
        <authorList>
            <person name="Fiebig A."/>
            <person name="Crosson S."/>
        </authorList>
    </citation>
    <scope>NUCLEOTIDE SEQUENCE [LARGE SCALE GENOMIC DNA]</scope>
    <source>
        <strain evidence="4 5">FWC 38</strain>
    </source>
</reference>
<sequence>MSIEIRPCGPEDADALALVAAATFLETYAGVIDGRDILFQCGKVHTPQAYAKHLADPTRRLFLAEQAPGGAPVGFILLSKPDLPVETGPDDVELTRIYLLHRHHGGGLGKRLMQTAVAAAREAGAKRLLLGVYSENEKALAFYARNGFERVGTRIFHVGDNGYDDYILAKDLT</sequence>
<gene>
    <name evidence="4" type="ORF">CSW64_03615</name>
</gene>
<dbReference type="OrthoDB" id="7205533at2"/>
<dbReference type="InterPro" id="IPR050832">
    <property type="entry name" value="Bact_Acetyltransf"/>
</dbReference>
<dbReference type="Pfam" id="PF00583">
    <property type="entry name" value="Acetyltransf_1"/>
    <property type="match status" value="1"/>
</dbReference>
<dbReference type="KEGG" id="cmb:CSW64_03615"/>
<dbReference type="AlphaFoldDB" id="A0A2D2AU71"/>
<dbReference type="InterPro" id="IPR000182">
    <property type="entry name" value="GNAT_dom"/>
</dbReference>
<dbReference type="InterPro" id="IPR016181">
    <property type="entry name" value="Acyl_CoA_acyltransferase"/>
</dbReference>
<accession>A0A2D2AU71</accession>
<evidence type="ECO:0000256" key="2">
    <source>
        <dbReference type="ARBA" id="ARBA00023315"/>
    </source>
</evidence>
<dbReference type="EMBL" id="CP024201">
    <property type="protein sequence ID" value="ATQ41562.1"/>
    <property type="molecule type" value="Genomic_DNA"/>
</dbReference>
<name>A0A2D2AU71_9CAUL</name>
<evidence type="ECO:0000256" key="1">
    <source>
        <dbReference type="ARBA" id="ARBA00022679"/>
    </source>
</evidence>
<dbReference type="GO" id="GO:0016747">
    <property type="term" value="F:acyltransferase activity, transferring groups other than amino-acyl groups"/>
    <property type="evidence" value="ECO:0007669"/>
    <property type="project" value="InterPro"/>
</dbReference>
<evidence type="ECO:0000313" key="5">
    <source>
        <dbReference type="Proteomes" id="UP000228945"/>
    </source>
</evidence>
<dbReference type="RefSeq" id="WP_099620818.1">
    <property type="nucleotide sequence ID" value="NZ_CP024201.1"/>
</dbReference>
<keyword evidence="5" id="KW-1185">Reference proteome</keyword>
<dbReference type="Proteomes" id="UP000228945">
    <property type="component" value="Chromosome"/>
</dbReference>
<protein>
    <submittedName>
        <fullName evidence="4">GNAT family N-acetyltransferase</fullName>
    </submittedName>
</protein>
<proteinExistence type="predicted"/>
<feature type="domain" description="N-acetyltransferase" evidence="3">
    <location>
        <begin position="3"/>
        <end position="173"/>
    </location>
</feature>
<dbReference type="PROSITE" id="PS51186">
    <property type="entry name" value="GNAT"/>
    <property type="match status" value="1"/>
</dbReference>
<organism evidence="4 5">
    <name type="scientific">Caulobacter mirabilis</name>
    <dbReference type="NCBI Taxonomy" id="69666"/>
    <lineage>
        <taxon>Bacteria</taxon>
        <taxon>Pseudomonadati</taxon>
        <taxon>Pseudomonadota</taxon>
        <taxon>Alphaproteobacteria</taxon>
        <taxon>Caulobacterales</taxon>
        <taxon>Caulobacteraceae</taxon>
        <taxon>Caulobacter</taxon>
    </lineage>
</organism>
<dbReference type="PANTHER" id="PTHR43877">
    <property type="entry name" value="AMINOALKYLPHOSPHONATE N-ACETYLTRANSFERASE-RELATED-RELATED"/>
    <property type="match status" value="1"/>
</dbReference>
<keyword evidence="1 4" id="KW-0808">Transferase</keyword>
<evidence type="ECO:0000259" key="3">
    <source>
        <dbReference type="PROSITE" id="PS51186"/>
    </source>
</evidence>
<evidence type="ECO:0000313" key="4">
    <source>
        <dbReference type="EMBL" id="ATQ41562.1"/>
    </source>
</evidence>
<dbReference type="PANTHER" id="PTHR43877:SF1">
    <property type="entry name" value="ACETYLTRANSFERASE"/>
    <property type="match status" value="1"/>
</dbReference>
<keyword evidence="2" id="KW-0012">Acyltransferase</keyword>
<dbReference type="CDD" id="cd04301">
    <property type="entry name" value="NAT_SF"/>
    <property type="match status" value="1"/>
</dbReference>